<dbReference type="Pfam" id="PF01418">
    <property type="entry name" value="HTH_6"/>
    <property type="match status" value="1"/>
</dbReference>
<dbReference type="GeneID" id="86061532"/>
<dbReference type="PROSITE" id="PS51464">
    <property type="entry name" value="SIS"/>
    <property type="match status" value="1"/>
</dbReference>
<evidence type="ECO:0000256" key="1">
    <source>
        <dbReference type="ARBA" id="ARBA00023015"/>
    </source>
</evidence>
<organism evidence="7 8">
    <name type="scientific">Hungatella effluvii</name>
    <dbReference type="NCBI Taxonomy" id="1096246"/>
    <lineage>
        <taxon>Bacteria</taxon>
        <taxon>Bacillati</taxon>
        <taxon>Bacillota</taxon>
        <taxon>Clostridia</taxon>
        <taxon>Lachnospirales</taxon>
        <taxon>Lachnospiraceae</taxon>
        <taxon>Hungatella</taxon>
    </lineage>
</organism>
<sequence>MKNVLVRLNEYARDATEAETNVIEYIRNHADRASVSTIHQLARDTYSSASTIIRLCKKLGFDGYKDFTRSLTYELANRKAPEINYDRDIEEDDGLEDVIDKIVYRSMAALEKTRELVDLETVQKCAKLIDRSRRISLFGVGSSLLVAKDAHSKFMRVNKMSCCEEDFESQLVIAKNMNSEEVGIIISYSGLTREMLDIAAILKKHKVPVIAITRFAESDLSVMADYKLWVASSEYLVRSAAMTSRLAQLHVIDILYSAYIKLDYENNIERIEKTQMKKVRS</sequence>
<dbReference type="AlphaFoldDB" id="A0A2V3Y5N4"/>
<dbReference type="EMBL" id="QJKD01000005">
    <property type="protein sequence ID" value="PXX53648.1"/>
    <property type="molecule type" value="Genomic_DNA"/>
</dbReference>
<protein>
    <submittedName>
        <fullName evidence="7">RpiR family transcriptional regulator</fullName>
    </submittedName>
</protein>
<reference evidence="7 8" key="1">
    <citation type="submission" date="2018-05" db="EMBL/GenBank/DDBJ databases">
        <title>Genomic Encyclopedia of Type Strains, Phase IV (KMG-IV): sequencing the most valuable type-strain genomes for metagenomic binning, comparative biology and taxonomic classification.</title>
        <authorList>
            <person name="Goeker M."/>
        </authorList>
    </citation>
    <scope>NUCLEOTIDE SEQUENCE [LARGE SCALE GENOMIC DNA]</scope>
    <source>
        <strain evidence="7 8">DSM 24995</strain>
    </source>
</reference>
<feature type="coiled-coil region" evidence="4">
    <location>
        <begin position="1"/>
        <end position="28"/>
    </location>
</feature>
<keyword evidence="1" id="KW-0805">Transcription regulation</keyword>
<evidence type="ECO:0000256" key="3">
    <source>
        <dbReference type="ARBA" id="ARBA00023163"/>
    </source>
</evidence>
<dbReference type="Pfam" id="PF01380">
    <property type="entry name" value="SIS"/>
    <property type="match status" value="1"/>
</dbReference>
<dbReference type="GO" id="GO:0003677">
    <property type="term" value="F:DNA binding"/>
    <property type="evidence" value="ECO:0007669"/>
    <property type="project" value="UniProtKB-KW"/>
</dbReference>
<evidence type="ECO:0000259" key="6">
    <source>
        <dbReference type="PROSITE" id="PS51464"/>
    </source>
</evidence>
<dbReference type="InterPro" id="IPR047640">
    <property type="entry name" value="RpiR-like"/>
</dbReference>
<dbReference type="PROSITE" id="PS51071">
    <property type="entry name" value="HTH_RPIR"/>
    <property type="match status" value="1"/>
</dbReference>
<dbReference type="InterPro" id="IPR001347">
    <property type="entry name" value="SIS_dom"/>
</dbReference>
<gene>
    <name evidence="7" type="ORF">DFR60_105137</name>
</gene>
<feature type="domain" description="HTH rpiR-type" evidence="5">
    <location>
        <begin position="2"/>
        <end position="78"/>
    </location>
</feature>
<dbReference type="SUPFAM" id="SSF46689">
    <property type="entry name" value="Homeodomain-like"/>
    <property type="match status" value="1"/>
</dbReference>
<evidence type="ECO:0000256" key="2">
    <source>
        <dbReference type="ARBA" id="ARBA00023125"/>
    </source>
</evidence>
<dbReference type="CDD" id="cd05013">
    <property type="entry name" value="SIS_RpiR"/>
    <property type="match status" value="1"/>
</dbReference>
<accession>A0A2V3Y5N4</accession>
<keyword evidence="8" id="KW-1185">Reference proteome</keyword>
<dbReference type="GO" id="GO:0097367">
    <property type="term" value="F:carbohydrate derivative binding"/>
    <property type="evidence" value="ECO:0007669"/>
    <property type="project" value="InterPro"/>
</dbReference>
<dbReference type="RefSeq" id="WP_110322981.1">
    <property type="nucleotide sequence ID" value="NZ_QJKD01000005.1"/>
</dbReference>
<keyword evidence="2" id="KW-0238">DNA-binding</keyword>
<keyword evidence="3" id="KW-0804">Transcription</keyword>
<dbReference type="Gene3D" id="1.10.10.10">
    <property type="entry name" value="Winged helix-like DNA-binding domain superfamily/Winged helix DNA-binding domain"/>
    <property type="match status" value="1"/>
</dbReference>
<dbReference type="PANTHER" id="PTHR30514">
    <property type="entry name" value="GLUCOKINASE"/>
    <property type="match status" value="1"/>
</dbReference>
<evidence type="ECO:0000256" key="4">
    <source>
        <dbReference type="SAM" id="Coils"/>
    </source>
</evidence>
<dbReference type="Proteomes" id="UP000248057">
    <property type="component" value="Unassembled WGS sequence"/>
</dbReference>
<dbReference type="InterPro" id="IPR036388">
    <property type="entry name" value="WH-like_DNA-bd_sf"/>
</dbReference>
<dbReference type="SUPFAM" id="SSF53697">
    <property type="entry name" value="SIS domain"/>
    <property type="match status" value="1"/>
</dbReference>
<dbReference type="InterPro" id="IPR035472">
    <property type="entry name" value="RpiR-like_SIS"/>
</dbReference>
<feature type="domain" description="SIS" evidence="6">
    <location>
        <begin position="125"/>
        <end position="265"/>
    </location>
</feature>
<proteinExistence type="predicted"/>
<dbReference type="PANTHER" id="PTHR30514:SF1">
    <property type="entry name" value="HTH-TYPE TRANSCRIPTIONAL REGULATOR HEXR-RELATED"/>
    <property type="match status" value="1"/>
</dbReference>
<dbReference type="InterPro" id="IPR009057">
    <property type="entry name" value="Homeodomain-like_sf"/>
</dbReference>
<evidence type="ECO:0000313" key="8">
    <source>
        <dbReference type="Proteomes" id="UP000248057"/>
    </source>
</evidence>
<dbReference type="InterPro" id="IPR000281">
    <property type="entry name" value="HTH_RpiR"/>
</dbReference>
<dbReference type="Gene3D" id="3.40.50.10490">
    <property type="entry name" value="Glucose-6-phosphate isomerase like protein, domain 1"/>
    <property type="match status" value="1"/>
</dbReference>
<evidence type="ECO:0000313" key="7">
    <source>
        <dbReference type="EMBL" id="PXX53648.1"/>
    </source>
</evidence>
<evidence type="ECO:0000259" key="5">
    <source>
        <dbReference type="PROSITE" id="PS51071"/>
    </source>
</evidence>
<name>A0A2V3Y5N4_9FIRM</name>
<keyword evidence="4" id="KW-0175">Coiled coil</keyword>
<comment type="caution">
    <text evidence="7">The sequence shown here is derived from an EMBL/GenBank/DDBJ whole genome shotgun (WGS) entry which is preliminary data.</text>
</comment>
<dbReference type="InterPro" id="IPR046348">
    <property type="entry name" value="SIS_dom_sf"/>
</dbReference>
<dbReference type="GO" id="GO:0003700">
    <property type="term" value="F:DNA-binding transcription factor activity"/>
    <property type="evidence" value="ECO:0007669"/>
    <property type="project" value="InterPro"/>
</dbReference>
<dbReference type="GO" id="GO:1901135">
    <property type="term" value="P:carbohydrate derivative metabolic process"/>
    <property type="evidence" value="ECO:0007669"/>
    <property type="project" value="InterPro"/>
</dbReference>